<dbReference type="Proteomes" id="UP000053239">
    <property type="component" value="Unassembled WGS sequence"/>
</dbReference>
<evidence type="ECO:0000259" key="1">
    <source>
        <dbReference type="Pfam" id="PF09687"/>
    </source>
</evidence>
<dbReference type="Gene3D" id="6.10.280.180">
    <property type="entry name" value="Plasmodium RESA, N-terminal helical domain"/>
    <property type="match status" value="1"/>
</dbReference>
<feature type="domain" description="Plasmodium RESA N-terminal" evidence="1">
    <location>
        <begin position="3"/>
        <end position="118"/>
    </location>
</feature>
<dbReference type="Pfam" id="PF09687">
    <property type="entry name" value="PRESAN"/>
    <property type="match status" value="1"/>
</dbReference>
<evidence type="ECO:0000313" key="3">
    <source>
        <dbReference type="Proteomes" id="UP000053239"/>
    </source>
</evidence>
<dbReference type="InterPro" id="IPR019111">
    <property type="entry name" value="PRESA_N"/>
</dbReference>
<dbReference type="InterPro" id="IPR044885">
    <property type="entry name" value="PRESA_N_sf"/>
</dbReference>
<gene>
    <name evidence="2" type="ORF">PVNG_06534</name>
</gene>
<evidence type="ECO:0000313" key="2">
    <source>
        <dbReference type="EMBL" id="KNA01152.1"/>
    </source>
</evidence>
<reference evidence="2 3" key="1">
    <citation type="submission" date="2011-09" db="EMBL/GenBank/DDBJ databases">
        <title>The Genome Sequence of Plasmodium vivax North Korean.</title>
        <authorList>
            <consortium name="The Broad Institute Genome Sequencing Platform"/>
            <consortium name="The Broad Institute Genome Sequencing Center for Infectious Disease"/>
            <person name="Neafsey D."/>
            <person name="Carlton J."/>
            <person name="Barnwell J."/>
            <person name="Collins W."/>
            <person name="Escalante A."/>
            <person name="Mullikin J."/>
            <person name="Saul A."/>
            <person name="Guigo R."/>
            <person name="Camara F."/>
            <person name="Young S.K."/>
            <person name="Zeng Q."/>
            <person name="Gargeya S."/>
            <person name="Fitzgerald M."/>
            <person name="Haas B."/>
            <person name="Abouelleil A."/>
            <person name="Alvarado L."/>
            <person name="Arachchi H.M."/>
            <person name="Berlin A."/>
            <person name="Brown A."/>
            <person name="Chapman S.B."/>
            <person name="Chen Z."/>
            <person name="Dunbar C."/>
            <person name="Freedman E."/>
            <person name="Gearin G."/>
            <person name="Gellesch M."/>
            <person name="Goldberg J."/>
            <person name="Griggs A."/>
            <person name="Gujja S."/>
            <person name="Heiman D."/>
            <person name="Howarth C."/>
            <person name="Larson L."/>
            <person name="Lui A."/>
            <person name="MacDonald P.J.P."/>
            <person name="Montmayeur A."/>
            <person name="Murphy C."/>
            <person name="Neiman D."/>
            <person name="Pearson M."/>
            <person name="Priest M."/>
            <person name="Roberts A."/>
            <person name="Saif S."/>
            <person name="Shea T."/>
            <person name="Shenoy N."/>
            <person name="Sisk P."/>
            <person name="Stolte C."/>
            <person name="Sykes S."/>
            <person name="Wortman J."/>
            <person name="Nusbaum C."/>
            <person name="Birren B."/>
        </authorList>
    </citation>
    <scope>NUCLEOTIDE SEQUENCE [LARGE SCALE GENOMIC DNA]</scope>
    <source>
        <strain evidence="2 3">North Korean</strain>
    </source>
</reference>
<sequence>MPEKLFFKLSKRKAFILYFYHGIYLERKYYVMVDYMNKWFFNLARTNHLPEEYRLVWWDECLMELLYDLECLQRTCENFFRTFVGKRRKKIWTMPFENLLNRFYRMTLKSAVRNKDKWIRILTQRVRSYQARAHRKQITHRR</sequence>
<dbReference type="EMBL" id="KQ235286">
    <property type="protein sequence ID" value="KNA01152.1"/>
    <property type="molecule type" value="Genomic_DNA"/>
</dbReference>
<organism evidence="2 3">
    <name type="scientific">Plasmodium vivax North Korean</name>
    <dbReference type="NCBI Taxonomy" id="1035514"/>
    <lineage>
        <taxon>Eukaryota</taxon>
        <taxon>Sar</taxon>
        <taxon>Alveolata</taxon>
        <taxon>Apicomplexa</taxon>
        <taxon>Aconoidasida</taxon>
        <taxon>Haemosporida</taxon>
        <taxon>Plasmodiidae</taxon>
        <taxon>Plasmodium</taxon>
        <taxon>Plasmodium (Plasmodium)</taxon>
    </lineage>
</organism>
<dbReference type="AlphaFoldDB" id="A0A0J9TZZ5"/>
<accession>A0A0J9TZZ5</accession>
<protein>
    <recommendedName>
        <fullName evidence="1">Plasmodium RESA N-terminal domain-containing protein</fullName>
    </recommendedName>
</protein>
<proteinExistence type="predicted"/>
<name>A0A0J9TZZ5_PLAVI</name>